<evidence type="ECO:0000313" key="2">
    <source>
        <dbReference type="EMBL" id="KKL28559.1"/>
    </source>
</evidence>
<sequence>MVKTNKKLLLVLIILFVISMITFLSIIIQVPYTEYVTYFDKEPYSTKDCQNVELKGVIDFGQTNTICENEICDRTESYCVEKNFWGNCIEFRDRCIHNACTKYRKYCNLNIENIGDEGGTWSFNAYSNNYDTNEKKFIDTINVFIKPRRTGIGSWNFVYDAGENVRCRYESVKAPTERVCENVIEYRNIEKTKSEIRYCALWKKVVGKC</sequence>
<accession>A0A0F9C2Z6</accession>
<dbReference type="EMBL" id="LAZR01035052">
    <property type="protein sequence ID" value="KKL28559.1"/>
    <property type="molecule type" value="Genomic_DNA"/>
</dbReference>
<gene>
    <name evidence="2" type="ORF">LCGC14_2373940</name>
</gene>
<keyword evidence="1" id="KW-0472">Membrane</keyword>
<dbReference type="AlphaFoldDB" id="A0A0F9C2Z6"/>
<name>A0A0F9C2Z6_9ZZZZ</name>
<comment type="caution">
    <text evidence="2">The sequence shown here is derived from an EMBL/GenBank/DDBJ whole genome shotgun (WGS) entry which is preliminary data.</text>
</comment>
<proteinExistence type="predicted"/>
<protein>
    <submittedName>
        <fullName evidence="2">Uncharacterized protein</fullName>
    </submittedName>
</protein>
<feature type="transmembrane region" description="Helical" evidence="1">
    <location>
        <begin position="7"/>
        <end position="28"/>
    </location>
</feature>
<evidence type="ECO:0000256" key="1">
    <source>
        <dbReference type="SAM" id="Phobius"/>
    </source>
</evidence>
<reference evidence="2" key="1">
    <citation type="journal article" date="2015" name="Nature">
        <title>Complex archaea that bridge the gap between prokaryotes and eukaryotes.</title>
        <authorList>
            <person name="Spang A."/>
            <person name="Saw J.H."/>
            <person name="Jorgensen S.L."/>
            <person name="Zaremba-Niedzwiedzka K."/>
            <person name="Martijn J."/>
            <person name="Lind A.E."/>
            <person name="van Eijk R."/>
            <person name="Schleper C."/>
            <person name="Guy L."/>
            <person name="Ettema T.J."/>
        </authorList>
    </citation>
    <scope>NUCLEOTIDE SEQUENCE</scope>
</reference>
<organism evidence="2">
    <name type="scientific">marine sediment metagenome</name>
    <dbReference type="NCBI Taxonomy" id="412755"/>
    <lineage>
        <taxon>unclassified sequences</taxon>
        <taxon>metagenomes</taxon>
        <taxon>ecological metagenomes</taxon>
    </lineage>
</organism>
<keyword evidence="1" id="KW-1133">Transmembrane helix</keyword>
<keyword evidence="1" id="KW-0812">Transmembrane</keyword>